<sequence length="211" mass="23798">MNLKEAFRYQNKLQALMDEAQSILCRDSNVTRVETTYLRKKVMAEAENETTVDIPGTEYAEQITEVAGFMLWLLGQRESLASGIHAAKDKLPVDMDSEVSINSKRQSIAGTFKHMADLRSSEVLVPHGGTGYRFNTDGNQVSYKCDVKRVTTINFDRNVIRKYLTDMNKKADAVSAELDRCLVNAEVEYVPSFDVNDSFAEVFSAYAEKQK</sequence>
<dbReference type="AlphaFoldDB" id="A0A644W0Q2"/>
<organism evidence="1">
    <name type="scientific">bioreactor metagenome</name>
    <dbReference type="NCBI Taxonomy" id="1076179"/>
    <lineage>
        <taxon>unclassified sequences</taxon>
        <taxon>metagenomes</taxon>
        <taxon>ecological metagenomes</taxon>
    </lineage>
</organism>
<gene>
    <name evidence="1" type="ORF">SDC9_43460</name>
</gene>
<protein>
    <submittedName>
        <fullName evidence="1">Uncharacterized protein</fullName>
    </submittedName>
</protein>
<dbReference type="EMBL" id="VSSQ01000547">
    <property type="protein sequence ID" value="MPL97271.1"/>
    <property type="molecule type" value="Genomic_DNA"/>
</dbReference>
<reference evidence="1" key="1">
    <citation type="submission" date="2019-08" db="EMBL/GenBank/DDBJ databases">
        <authorList>
            <person name="Kucharzyk K."/>
            <person name="Murdoch R.W."/>
            <person name="Higgins S."/>
            <person name="Loffler F."/>
        </authorList>
    </citation>
    <scope>NUCLEOTIDE SEQUENCE</scope>
</reference>
<name>A0A644W0Q2_9ZZZZ</name>
<accession>A0A644W0Q2</accession>
<proteinExistence type="predicted"/>
<comment type="caution">
    <text evidence="1">The sequence shown here is derived from an EMBL/GenBank/DDBJ whole genome shotgun (WGS) entry which is preliminary data.</text>
</comment>
<evidence type="ECO:0000313" key="1">
    <source>
        <dbReference type="EMBL" id="MPL97271.1"/>
    </source>
</evidence>